<dbReference type="Gene3D" id="3.40.50.1820">
    <property type="entry name" value="alpha/beta hydrolase"/>
    <property type="match status" value="1"/>
</dbReference>
<keyword evidence="4" id="KW-0456">Lyase</keyword>
<dbReference type="AlphaFoldDB" id="A0A5M9M5F6"/>
<evidence type="ECO:0000259" key="6">
    <source>
        <dbReference type="PROSITE" id="PS51891"/>
    </source>
</evidence>
<evidence type="ECO:0000256" key="5">
    <source>
        <dbReference type="SAM" id="MobiDB-lite"/>
    </source>
</evidence>
<dbReference type="Gene3D" id="3.90.1590.10">
    <property type="entry name" value="glutathione-dependent formaldehyde- activating enzyme (gfa)"/>
    <property type="match status" value="1"/>
</dbReference>
<evidence type="ECO:0000256" key="2">
    <source>
        <dbReference type="ARBA" id="ARBA00022723"/>
    </source>
</evidence>
<dbReference type="SUPFAM" id="SSF53474">
    <property type="entry name" value="alpha/beta-Hydrolases"/>
    <property type="match status" value="1"/>
</dbReference>
<dbReference type="GO" id="GO:0016846">
    <property type="term" value="F:carbon-sulfur lyase activity"/>
    <property type="evidence" value="ECO:0007669"/>
    <property type="project" value="InterPro"/>
</dbReference>
<dbReference type="Proteomes" id="UP000324241">
    <property type="component" value="Unassembled WGS sequence"/>
</dbReference>
<evidence type="ECO:0000313" key="8">
    <source>
        <dbReference type="Proteomes" id="UP000324241"/>
    </source>
</evidence>
<sequence>MLPFRIHDYRTASDLVDEQFSWSQITPSPSLHYHACFDGFQCARLEVPMDYNRPDGEGRRVAIAIARLPAKVPVTDPRYGGAILINPGGPGGSGVAQALHTGETLQTVVDAADDPVAELVAQETPGLYFDIIGFDPRGVNNTTPGLSCFPDIFSQQKWELQAEADGMLSSSRDSLMRNWQRTKALNKGCSSRLSTAPEEGQEALGENLNTPPVASDMLEIVERHAEWRERQGQAEQRRYDRARGYDPEQSIRVRTKWKRDQEKLLYWGRSYGTILGSTFATMYPDRVARAVLDGVVDMDKYYMDKGQNPVIDADKIFDRFLSHCISAEAGKCPLYGVGGVADIKSAYLSLESALYNASLSVPASETRGPEVITWTDLRLILRIAMYLPLVGFPLLAQYTKELLEGNGSSMADFKQRLHLPSCPSSQCVQDGPWSPSCQMPGANEVYASMAILCTDAEYLQDIDEERFQDIWRTLREDSYMLGDYWAQVRLGCVGWNVKAKWQVPVSYGANTSYPLLFVNNMLDPVTPLRRKNSRAQRYYDRIQRELAGRCPLLDGRLSVDRHRNITYRIDLPADQPTPQVVICHCKSCKRYTGSGFSSNIVVPLADLHWLTGSPKLYMSPTEKNGLVRRQFCGDCGSPLTSEPRDAEGRFIVVKSGTLDDESRDQCGEVKAEIWYHRKDNWVGDLSKEGIPRIRGSMT</sequence>
<dbReference type="InterPro" id="IPR011057">
    <property type="entry name" value="Mss4-like_sf"/>
</dbReference>
<dbReference type="VEuPathDB" id="FungiDB:EYZ11_002533"/>
<dbReference type="InterPro" id="IPR029058">
    <property type="entry name" value="AB_hydrolase_fold"/>
</dbReference>
<dbReference type="Pfam" id="PF04828">
    <property type="entry name" value="GFA"/>
    <property type="match status" value="1"/>
</dbReference>
<dbReference type="EMBL" id="QUQM01000008">
    <property type="protein sequence ID" value="KAA8641941.1"/>
    <property type="molecule type" value="Genomic_DNA"/>
</dbReference>
<protein>
    <recommendedName>
        <fullName evidence="6">CENP-V/GFA domain-containing protein</fullName>
    </recommendedName>
</protein>
<dbReference type="OrthoDB" id="425534at2759"/>
<dbReference type="InterPro" id="IPR013595">
    <property type="entry name" value="Pept_S33_TAP-like_C"/>
</dbReference>
<dbReference type="PANTHER" id="PTHR33337:SF36">
    <property type="entry name" value="DUF636 DOMAIN PROTEIN (AFU_ORTHOLOGUE AFUA_3G01340)"/>
    <property type="match status" value="1"/>
</dbReference>
<dbReference type="Pfam" id="PF08386">
    <property type="entry name" value="Abhydrolase_4"/>
    <property type="match status" value="1"/>
</dbReference>
<proteinExistence type="inferred from homology"/>
<reference evidence="7 8" key="1">
    <citation type="submission" date="2019-08" db="EMBL/GenBank/DDBJ databases">
        <title>The genome sequence of a newly discovered highly antifungal drug resistant Aspergillus species, Aspergillus tanneri NIH 1004.</title>
        <authorList>
            <person name="Mounaud S."/>
            <person name="Singh I."/>
            <person name="Joardar V."/>
            <person name="Pakala S."/>
            <person name="Pakala S."/>
            <person name="Venepally P."/>
            <person name="Chung J.K."/>
            <person name="Losada L."/>
            <person name="Nierman W.C."/>
        </authorList>
    </citation>
    <scope>NUCLEOTIDE SEQUENCE [LARGE SCALE GENOMIC DNA]</scope>
    <source>
        <strain evidence="7 8">NIH1004</strain>
    </source>
</reference>
<accession>A0A5M9M5F6</accession>
<dbReference type="GeneID" id="54333581"/>
<keyword evidence="2" id="KW-0479">Metal-binding</keyword>
<evidence type="ECO:0000313" key="7">
    <source>
        <dbReference type="EMBL" id="KAA8641941.1"/>
    </source>
</evidence>
<dbReference type="GO" id="GO:0046872">
    <property type="term" value="F:metal ion binding"/>
    <property type="evidence" value="ECO:0007669"/>
    <property type="project" value="UniProtKB-KW"/>
</dbReference>
<comment type="similarity">
    <text evidence="1">Belongs to the Gfa family.</text>
</comment>
<gene>
    <name evidence="7" type="ORF">ATNIH1004_010880</name>
</gene>
<evidence type="ECO:0000256" key="4">
    <source>
        <dbReference type="ARBA" id="ARBA00023239"/>
    </source>
</evidence>
<feature type="domain" description="CENP-V/GFA" evidence="6">
    <location>
        <begin position="553"/>
        <end position="675"/>
    </location>
</feature>
<organism evidence="7 8">
    <name type="scientific">Aspergillus tanneri</name>
    <dbReference type="NCBI Taxonomy" id="1220188"/>
    <lineage>
        <taxon>Eukaryota</taxon>
        <taxon>Fungi</taxon>
        <taxon>Dikarya</taxon>
        <taxon>Ascomycota</taxon>
        <taxon>Pezizomycotina</taxon>
        <taxon>Eurotiomycetes</taxon>
        <taxon>Eurotiomycetidae</taxon>
        <taxon>Eurotiales</taxon>
        <taxon>Aspergillaceae</taxon>
        <taxon>Aspergillus</taxon>
        <taxon>Aspergillus subgen. Circumdati</taxon>
    </lineage>
</organism>
<evidence type="ECO:0000256" key="3">
    <source>
        <dbReference type="ARBA" id="ARBA00022833"/>
    </source>
</evidence>
<feature type="region of interest" description="Disordered" evidence="5">
    <location>
        <begin position="188"/>
        <end position="209"/>
    </location>
</feature>
<dbReference type="VEuPathDB" id="FungiDB:EYZ11_002559"/>
<dbReference type="InterPro" id="IPR006913">
    <property type="entry name" value="CENP-V/GFA"/>
</dbReference>
<keyword evidence="3" id="KW-0862">Zinc</keyword>
<dbReference type="SUPFAM" id="SSF51316">
    <property type="entry name" value="Mss4-like"/>
    <property type="match status" value="1"/>
</dbReference>
<dbReference type="PANTHER" id="PTHR33337">
    <property type="entry name" value="GFA DOMAIN-CONTAINING PROTEIN"/>
    <property type="match status" value="1"/>
</dbReference>
<comment type="caution">
    <text evidence="7">The sequence shown here is derived from an EMBL/GenBank/DDBJ whole genome shotgun (WGS) entry which is preliminary data.</text>
</comment>
<evidence type="ECO:0000256" key="1">
    <source>
        <dbReference type="ARBA" id="ARBA00005495"/>
    </source>
</evidence>
<dbReference type="PROSITE" id="PS51891">
    <property type="entry name" value="CENP_V_GFA"/>
    <property type="match status" value="1"/>
</dbReference>
<dbReference type="RefSeq" id="XP_033421303.1">
    <property type="nucleotide sequence ID" value="XM_033575448.1"/>
</dbReference>
<name>A0A5M9M5F6_9EURO</name>